<proteinExistence type="predicted"/>
<keyword evidence="2" id="KW-1185">Reference proteome</keyword>
<reference evidence="1" key="2">
    <citation type="journal article" date="2020" name="Nat. Commun.">
        <title>Large-scale genome sequencing of mycorrhizal fungi provides insights into the early evolution of symbiotic traits.</title>
        <authorList>
            <person name="Miyauchi S."/>
            <person name="Kiss E."/>
            <person name="Kuo A."/>
            <person name="Drula E."/>
            <person name="Kohler A."/>
            <person name="Sanchez-Garcia M."/>
            <person name="Morin E."/>
            <person name="Andreopoulos B."/>
            <person name="Barry K.W."/>
            <person name="Bonito G."/>
            <person name="Buee M."/>
            <person name="Carver A."/>
            <person name="Chen C."/>
            <person name="Cichocki N."/>
            <person name="Clum A."/>
            <person name="Culley D."/>
            <person name="Crous P.W."/>
            <person name="Fauchery L."/>
            <person name="Girlanda M."/>
            <person name="Hayes R.D."/>
            <person name="Keri Z."/>
            <person name="LaButti K."/>
            <person name="Lipzen A."/>
            <person name="Lombard V."/>
            <person name="Magnuson J."/>
            <person name="Maillard F."/>
            <person name="Murat C."/>
            <person name="Nolan M."/>
            <person name="Ohm R.A."/>
            <person name="Pangilinan J."/>
            <person name="Pereira M.F."/>
            <person name="Perotto S."/>
            <person name="Peter M."/>
            <person name="Pfister S."/>
            <person name="Riley R."/>
            <person name="Sitrit Y."/>
            <person name="Stielow J.B."/>
            <person name="Szollosi G."/>
            <person name="Zifcakova L."/>
            <person name="Stursova M."/>
            <person name="Spatafora J.W."/>
            <person name="Tedersoo L."/>
            <person name="Vaario L.M."/>
            <person name="Yamada A."/>
            <person name="Yan M."/>
            <person name="Wang P."/>
            <person name="Xu J."/>
            <person name="Bruns T."/>
            <person name="Baldrian P."/>
            <person name="Vilgalys R."/>
            <person name="Dunand C."/>
            <person name="Henrissat B."/>
            <person name="Grigoriev I.V."/>
            <person name="Hibbett D."/>
            <person name="Nagy L.G."/>
            <person name="Martin F.M."/>
        </authorList>
    </citation>
    <scope>NUCLEOTIDE SEQUENCE</scope>
    <source>
        <strain evidence="1">P2</strain>
    </source>
</reference>
<comment type="caution">
    <text evidence="1">The sequence shown here is derived from an EMBL/GenBank/DDBJ whole genome shotgun (WGS) entry which is preliminary data.</text>
</comment>
<gene>
    <name evidence="1" type="ORF">BDM02DRAFT_3239379</name>
</gene>
<evidence type="ECO:0000313" key="2">
    <source>
        <dbReference type="Proteomes" id="UP000886501"/>
    </source>
</evidence>
<sequence>MDIFNRPPAISEDAVQYRLYPSQQSANKVSVLALATVLKDYTDDLLPGFLWHRDPFELKVVSDANGWVLEGTMRVGDCVDDEWCVVWLLREISKKWDLAISVSDSDGEFLLIEAAEVLPSWVTPSNAENRIWIYNSQLHLVPLSHISPPSPKPARRQRPGRGQSDDEDNDLVEEDDNYISVKDALKVVRDNPVQTRAPSKVENVVWDRISRYPAAGKQHTHVTRVWLPTDIAKILSVDQTLVQKPVETFYTRDAIQLRAAHRMSKFPPQPVVLTAVRMTRVAYAQLVGQKFHPPKIWGYWNEPEGTKEWRWRDIGMKLACGFEMLYQESKNRLDAASIPSEATDEARKDALRRDTEYTGYIERLKSVGYFGSELPESNVWKTLENKAATAYINSRKEDDVTRPSFASKINAALKAAGHIDLSRCPEEEPDNWLDIDAENFDTMLQNMAPGQPEDIGAMNVEQKEEQLAQNQASKLKSLAQKVEKFVEGEGDLEGARFEDDDTSDEFSEGMPDSDDESNPETQTDDDVAKNRLVPGLEPGEYGKMPPLFYANSQKVAPEPELEEEEPSKSAVGEDKETPSVRRPIRPPILPRDKFDGVDSDDETDEDELVVGNEDSDEDHPELVGEIEPDMNEEEEEFLEFSRRALGISNEQWNDIINERKNRGAFVPLAAIPLGSKVQEKPASDPSQTNGGPSIWSKATNDSGTGKNPTLDSFESVMQAMDIELARPRPSDGKRKPPAASKDKGKGKAAESAIPADGDIDAAMDAELRTLLEREGLSDDSGDDGEGIDPGIDYNLIKNFLESFKSQAGLSGPVSNLAGRLQPDFNLPRDFGWDLAGNK</sequence>
<dbReference type="Proteomes" id="UP000886501">
    <property type="component" value="Unassembled WGS sequence"/>
</dbReference>
<organism evidence="1 2">
    <name type="scientific">Thelephora ganbajun</name>
    <name type="common">Ganba fungus</name>
    <dbReference type="NCBI Taxonomy" id="370292"/>
    <lineage>
        <taxon>Eukaryota</taxon>
        <taxon>Fungi</taxon>
        <taxon>Dikarya</taxon>
        <taxon>Basidiomycota</taxon>
        <taxon>Agaricomycotina</taxon>
        <taxon>Agaricomycetes</taxon>
        <taxon>Thelephorales</taxon>
        <taxon>Thelephoraceae</taxon>
        <taxon>Thelephora</taxon>
    </lineage>
</organism>
<evidence type="ECO:0000313" key="1">
    <source>
        <dbReference type="EMBL" id="KAF9648515.1"/>
    </source>
</evidence>
<accession>A0ACB6ZFE1</accession>
<reference evidence="1" key="1">
    <citation type="submission" date="2019-10" db="EMBL/GenBank/DDBJ databases">
        <authorList>
            <consortium name="DOE Joint Genome Institute"/>
            <person name="Kuo A."/>
            <person name="Miyauchi S."/>
            <person name="Kiss E."/>
            <person name="Drula E."/>
            <person name="Kohler A."/>
            <person name="Sanchez-Garcia M."/>
            <person name="Andreopoulos B."/>
            <person name="Barry K.W."/>
            <person name="Bonito G."/>
            <person name="Buee M."/>
            <person name="Carver A."/>
            <person name="Chen C."/>
            <person name="Cichocki N."/>
            <person name="Clum A."/>
            <person name="Culley D."/>
            <person name="Crous P.W."/>
            <person name="Fauchery L."/>
            <person name="Girlanda M."/>
            <person name="Hayes R."/>
            <person name="Keri Z."/>
            <person name="Labutti K."/>
            <person name="Lipzen A."/>
            <person name="Lombard V."/>
            <person name="Magnuson J."/>
            <person name="Maillard F."/>
            <person name="Morin E."/>
            <person name="Murat C."/>
            <person name="Nolan M."/>
            <person name="Ohm R."/>
            <person name="Pangilinan J."/>
            <person name="Pereira M."/>
            <person name="Perotto S."/>
            <person name="Peter M."/>
            <person name="Riley R."/>
            <person name="Sitrit Y."/>
            <person name="Stielow B."/>
            <person name="Szollosi G."/>
            <person name="Zifcakova L."/>
            <person name="Stursova M."/>
            <person name="Spatafora J.W."/>
            <person name="Tedersoo L."/>
            <person name="Vaario L.-M."/>
            <person name="Yamada A."/>
            <person name="Yan M."/>
            <person name="Wang P."/>
            <person name="Xu J."/>
            <person name="Bruns T."/>
            <person name="Baldrian P."/>
            <person name="Vilgalys R."/>
            <person name="Henrissat B."/>
            <person name="Grigoriev I.V."/>
            <person name="Hibbett D."/>
            <person name="Nagy L.G."/>
            <person name="Martin F.M."/>
        </authorList>
    </citation>
    <scope>NUCLEOTIDE SEQUENCE</scope>
    <source>
        <strain evidence="1">P2</strain>
    </source>
</reference>
<dbReference type="EMBL" id="MU118012">
    <property type="protein sequence ID" value="KAF9648515.1"/>
    <property type="molecule type" value="Genomic_DNA"/>
</dbReference>
<name>A0ACB6ZFE1_THEGA</name>
<protein>
    <submittedName>
        <fullName evidence="1">SGT1-domain-containing protein</fullName>
    </submittedName>
</protein>